<keyword evidence="3" id="KW-1185">Reference proteome</keyword>
<dbReference type="EMBL" id="BMHQ01000004">
    <property type="protein sequence ID" value="GGE13415.1"/>
    <property type="molecule type" value="Genomic_DNA"/>
</dbReference>
<organism evidence="2 3">
    <name type="scientific">Marinithermofilum abyssi</name>
    <dbReference type="NCBI Taxonomy" id="1571185"/>
    <lineage>
        <taxon>Bacteria</taxon>
        <taxon>Bacillati</taxon>
        <taxon>Bacillota</taxon>
        <taxon>Bacilli</taxon>
        <taxon>Bacillales</taxon>
        <taxon>Thermoactinomycetaceae</taxon>
        <taxon>Marinithermofilum</taxon>
    </lineage>
</organism>
<evidence type="ECO:0008006" key="4">
    <source>
        <dbReference type="Google" id="ProtNLM"/>
    </source>
</evidence>
<reference evidence="2" key="1">
    <citation type="journal article" date="2014" name="Int. J. Syst. Evol. Microbiol.">
        <title>Complete genome sequence of Corynebacterium casei LMG S-19264T (=DSM 44701T), isolated from a smear-ripened cheese.</title>
        <authorList>
            <consortium name="US DOE Joint Genome Institute (JGI-PGF)"/>
            <person name="Walter F."/>
            <person name="Albersmeier A."/>
            <person name="Kalinowski J."/>
            <person name="Ruckert C."/>
        </authorList>
    </citation>
    <scope>NUCLEOTIDE SEQUENCE</scope>
    <source>
        <strain evidence="2">CGMCC 1.15179</strain>
    </source>
</reference>
<dbReference type="Gene3D" id="1.10.10.10">
    <property type="entry name" value="Winged helix-like DNA-binding domain superfamily/Winged helix DNA-binding domain"/>
    <property type="match status" value="1"/>
</dbReference>
<protein>
    <recommendedName>
        <fullName evidence="4">Helix-turn-helix domain-containing protein</fullName>
    </recommendedName>
</protein>
<dbReference type="InterPro" id="IPR036388">
    <property type="entry name" value="WH-like_DNA-bd_sf"/>
</dbReference>
<dbReference type="Proteomes" id="UP000625210">
    <property type="component" value="Unassembled WGS sequence"/>
</dbReference>
<evidence type="ECO:0000313" key="3">
    <source>
        <dbReference type="Proteomes" id="UP000625210"/>
    </source>
</evidence>
<reference evidence="2" key="2">
    <citation type="submission" date="2020-09" db="EMBL/GenBank/DDBJ databases">
        <authorList>
            <person name="Sun Q."/>
            <person name="Zhou Y."/>
        </authorList>
    </citation>
    <scope>NUCLEOTIDE SEQUENCE</scope>
    <source>
        <strain evidence="2">CGMCC 1.15179</strain>
    </source>
</reference>
<dbReference type="SUPFAM" id="SSF46785">
    <property type="entry name" value="Winged helix' DNA-binding domain"/>
    <property type="match status" value="1"/>
</dbReference>
<comment type="caution">
    <text evidence="2">The sequence shown here is derived from an EMBL/GenBank/DDBJ whole genome shotgun (WGS) entry which is preliminary data.</text>
</comment>
<dbReference type="CDD" id="cd00090">
    <property type="entry name" value="HTH_ARSR"/>
    <property type="match status" value="1"/>
</dbReference>
<evidence type="ECO:0000256" key="1">
    <source>
        <dbReference type="ARBA" id="ARBA00023125"/>
    </source>
</evidence>
<dbReference type="InterPro" id="IPR011991">
    <property type="entry name" value="ArsR-like_HTH"/>
</dbReference>
<dbReference type="GO" id="GO:0003677">
    <property type="term" value="F:DNA binding"/>
    <property type="evidence" value="ECO:0007669"/>
    <property type="project" value="UniProtKB-KW"/>
</dbReference>
<gene>
    <name evidence="2" type="ORF">GCM10011571_13580</name>
</gene>
<evidence type="ECO:0000313" key="2">
    <source>
        <dbReference type="EMBL" id="GGE13415.1"/>
    </source>
</evidence>
<proteinExistence type="predicted"/>
<dbReference type="RefSeq" id="WP_229751860.1">
    <property type="nucleotide sequence ID" value="NZ_BMHQ01000004.1"/>
</dbReference>
<name>A0A8J2VI56_9BACL</name>
<sequence>MEKIQETYVVESQEQASCLLHPLRGEILSRLCSPASAAQVARSLNEPPQRINYHIKALEKANLVRRVGTRQVRNLVEVLYQAVARNYLLSDTLGWGADTVQKLKDQSSLRHVYTTAERLKRDALRLMEQTEAGQEIPSATLDAVIQLADENHREAFVQDYIRLMKQLIQKYQKKKQVNHLTIPIKCV</sequence>
<dbReference type="AlphaFoldDB" id="A0A8J2VI56"/>
<dbReference type="Pfam" id="PF12840">
    <property type="entry name" value="HTH_20"/>
    <property type="match status" value="1"/>
</dbReference>
<keyword evidence="1" id="KW-0238">DNA-binding</keyword>
<accession>A0A8J2VI56</accession>
<dbReference type="InterPro" id="IPR036390">
    <property type="entry name" value="WH_DNA-bd_sf"/>
</dbReference>